<dbReference type="InterPro" id="IPR036795">
    <property type="entry name" value="IMP_cyclohydrolase-like_sf"/>
</dbReference>
<dbReference type="Gene3D" id="3.60.20.20">
    <property type="entry name" value="Inosine monophosphate cyclohydrolase-like"/>
    <property type="match status" value="1"/>
</dbReference>
<dbReference type="GO" id="GO:0003937">
    <property type="term" value="F:IMP cyclohydrolase activity"/>
    <property type="evidence" value="ECO:0007669"/>
    <property type="project" value="InterPro"/>
</dbReference>
<accession>A0A1I0AVI8</accession>
<dbReference type="GeneID" id="93278590"/>
<dbReference type="InterPro" id="IPR020600">
    <property type="entry name" value="IMP_cyclohydrolase-like"/>
</dbReference>
<dbReference type="Pfam" id="PF07826">
    <property type="entry name" value="IMP_cyclohyd"/>
    <property type="match status" value="1"/>
</dbReference>
<keyword evidence="2" id="KW-0378">Hydrolase</keyword>
<dbReference type="AlphaFoldDB" id="A0A1I0AVI8"/>
<gene>
    <name evidence="2" type="ORF">SAMN05216313_101208</name>
</gene>
<dbReference type="Proteomes" id="UP000198508">
    <property type="component" value="Unassembled WGS sequence"/>
</dbReference>
<evidence type="ECO:0000259" key="1">
    <source>
        <dbReference type="Pfam" id="PF07826"/>
    </source>
</evidence>
<protein>
    <submittedName>
        <fullName evidence="2">IMP cyclohydrolase</fullName>
    </submittedName>
</protein>
<dbReference type="RefSeq" id="WP_092360465.1">
    <property type="nucleotide sequence ID" value="NZ_CATZMQ010000004.1"/>
</dbReference>
<feature type="domain" description="Inosine monophosphate cyclohydrolase-like" evidence="1">
    <location>
        <begin position="15"/>
        <end position="222"/>
    </location>
</feature>
<dbReference type="STRING" id="460384.SAMN05216313_101208"/>
<organism evidence="2 3">
    <name type="scientific">Enterocloster lavalensis</name>
    <dbReference type="NCBI Taxonomy" id="460384"/>
    <lineage>
        <taxon>Bacteria</taxon>
        <taxon>Bacillati</taxon>
        <taxon>Bacillota</taxon>
        <taxon>Clostridia</taxon>
        <taxon>Lachnospirales</taxon>
        <taxon>Lachnospiraceae</taxon>
        <taxon>Enterocloster</taxon>
    </lineage>
</organism>
<dbReference type="GO" id="GO:0006188">
    <property type="term" value="P:IMP biosynthetic process"/>
    <property type="evidence" value="ECO:0007669"/>
    <property type="project" value="InterPro"/>
</dbReference>
<dbReference type="EMBL" id="FOIM01000001">
    <property type="protein sequence ID" value="SES97994.1"/>
    <property type="molecule type" value="Genomic_DNA"/>
</dbReference>
<sequence length="237" mass="26512">MNRLSLRDELRGNAYPGRGIVLGRSADGSKAVAAYFIMGRSENSRNRVFVEDGAGIRTQAFDPEKLSDPSLIIYAPVRVLGNKTIVTNGDQTDTIYEGMDRQMTFEQSLRSREFEPDGPNYTPRISGIMHIENGGYNYAMSILKSNNGDPSSCLRFTFAYEKPAAGEGRFIHTYKHDGSPLPSFEGEPKPVAIEGDIDQFTEMVWDSLNEENKVSLFVRYIDIASGTYETRIVNKNQ</sequence>
<proteinExistence type="predicted"/>
<evidence type="ECO:0000313" key="2">
    <source>
        <dbReference type="EMBL" id="SES97994.1"/>
    </source>
</evidence>
<reference evidence="3" key="1">
    <citation type="submission" date="2016-10" db="EMBL/GenBank/DDBJ databases">
        <authorList>
            <person name="Varghese N."/>
            <person name="Submissions S."/>
        </authorList>
    </citation>
    <scope>NUCLEOTIDE SEQUENCE [LARGE SCALE GENOMIC DNA]</scope>
    <source>
        <strain evidence="3">NLAE-zl-G277</strain>
    </source>
</reference>
<name>A0A1I0AVI8_9FIRM</name>
<keyword evidence="3" id="KW-1185">Reference proteome</keyword>
<evidence type="ECO:0000313" key="3">
    <source>
        <dbReference type="Proteomes" id="UP000198508"/>
    </source>
</evidence>
<dbReference type="SUPFAM" id="SSF75569">
    <property type="entry name" value="Archaeal IMP cyclohydrolase PurO"/>
    <property type="match status" value="1"/>
</dbReference>